<dbReference type="InterPro" id="IPR050185">
    <property type="entry name" value="Ub_carboxyl-term_hydrolase"/>
</dbReference>
<feature type="compositionally biased region" description="Basic residues" evidence="8">
    <location>
        <begin position="245"/>
        <end position="256"/>
    </location>
</feature>
<feature type="compositionally biased region" description="Low complexity" evidence="8">
    <location>
        <begin position="292"/>
        <end position="305"/>
    </location>
</feature>
<feature type="domain" description="USP" evidence="9">
    <location>
        <begin position="395"/>
        <end position="720"/>
    </location>
</feature>
<feature type="compositionally biased region" description="Polar residues" evidence="8">
    <location>
        <begin position="338"/>
        <end position="353"/>
    </location>
</feature>
<feature type="compositionally biased region" description="Basic and acidic residues" evidence="8">
    <location>
        <begin position="261"/>
        <end position="270"/>
    </location>
</feature>
<feature type="compositionally biased region" description="Polar residues" evidence="8">
    <location>
        <begin position="178"/>
        <end position="198"/>
    </location>
</feature>
<dbReference type="PROSITE" id="PS00972">
    <property type="entry name" value="USP_1"/>
    <property type="match status" value="1"/>
</dbReference>
<reference evidence="11 12" key="1">
    <citation type="submission" date="2024-04" db="EMBL/GenBank/DDBJ databases">
        <title>Tritrichomonas musculus Genome.</title>
        <authorList>
            <person name="Alves-Ferreira E."/>
            <person name="Grigg M."/>
            <person name="Lorenzi H."/>
            <person name="Galac M."/>
        </authorList>
    </citation>
    <scope>NUCLEOTIDE SEQUENCE [LARGE SCALE GENOMIC DNA]</scope>
    <source>
        <strain evidence="11 12">EAF2021</strain>
    </source>
</reference>
<keyword evidence="7" id="KW-0788">Thiol protease</keyword>
<dbReference type="InterPro" id="IPR035927">
    <property type="entry name" value="DUSP-like_sf"/>
</dbReference>
<dbReference type="InterPro" id="IPR028889">
    <property type="entry name" value="USP"/>
</dbReference>
<keyword evidence="4" id="KW-0645">Protease</keyword>
<accession>A0ABR2JEQ7</accession>
<feature type="region of interest" description="Disordered" evidence="8">
    <location>
        <begin position="507"/>
        <end position="526"/>
    </location>
</feature>
<organism evidence="11 12">
    <name type="scientific">Tritrichomonas musculus</name>
    <dbReference type="NCBI Taxonomy" id="1915356"/>
    <lineage>
        <taxon>Eukaryota</taxon>
        <taxon>Metamonada</taxon>
        <taxon>Parabasalia</taxon>
        <taxon>Tritrichomonadida</taxon>
        <taxon>Tritrichomonadidae</taxon>
        <taxon>Tritrichomonas</taxon>
    </lineage>
</organism>
<dbReference type="PANTHER" id="PTHR21646">
    <property type="entry name" value="UBIQUITIN CARBOXYL-TERMINAL HYDROLASE"/>
    <property type="match status" value="1"/>
</dbReference>
<dbReference type="SUPFAM" id="SSF143791">
    <property type="entry name" value="DUSP-like"/>
    <property type="match status" value="1"/>
</dbReference>
<feature type="compositionally biased region" description="Polar residues" evidence="8">
    <location>
        <begin position="513"/>
        <end position="526"/>
    </location>
</feature>
<dbReference type="Pfam" id="PF06337">
    <property type="entry name" value="DUSP"/>
    <property type="match status" value="1"/>
</dbReference>
<dbReference type="InterPro" id="IPR018200">
    <property type="entry name" value="USP_CS"/>
</dbReference>
<dbReference type="EMBL" id="JAPFFF010000012">
    <property type="protein sequence ID" value="KAK8876448.1"/>
    <property type="molecule type" value="Genomic_DNA"/>
</dbReference>
<dbReference type="SUPFAM" id="SSF54001">
    <property type="entry name" value="Cysteine proteinases"/>
    <property type="match status" value="1"/>
</dbReference>
<evidence type="ECO:0000259" key="9">
    <source>
        <dbReference type="PROSITE" id="PS50235"/>
    </source>
</evidence>
<evidence type="ECO:0000256" key="3">
    <source>
        <dbReference type="ARBA" id="ARBA00012759"/>
    </source>
</evidence>
<evidence type="ECO:0000259" key="10">
    <source>
        <dbReference type="PROSITE" id="PS51283"/>
    </source>
</evidence>
<comment type="catalytic activity">
    <reaction evidence="1">
        <text>Thiol-dependent hydrolysis of ester, thioester, amide, peptide and isopeptide bonds formed by the C-terminal Gly of ubiquitin (a 76-residue protein attached to proteins as an intracellular targeting signal).</text>
        <dbReference type="EC" id="3.4.19.12"/>
    </reaction>
</comment>
<protein>
    <recommendedName>
        <fullName evidence="3">ubiquitinyl hydrolase 1</fullName>
        <ecNumber evidence="3">3.4.19.12</ecNumber>
    </recommendedName>
</protein>
<keyword evidence="12" id="KW-1185">Reference proteome</keyword>
<feature type="region of interest" description="Disordered" evidence="8">
    <location>
        <begin position="177"/>
        <end position="199"/>
    </location>
</feature>
<evidence type="ECO:0000256" key="5">
    <source>
        <dbReference type="ARBA" id="ARBA00022786"/>
    </source>
</evidence>
<evidence type="ECO:0000256" key="8">
    <source>
        <dbReference type="SAM" id="MobiDB-lite"/>
    </source>
</evidence>
<evidence type="ECO:0000313" key="12">
    <source>
        <dbReference type="Proteomes" id="UP001470230"/>
    </source>
</evidence>
<dbReference type="PROSITE" id="PS51283">
    <property type="entry name" value="DUSP"/>
    <property type="match status" value="1"/>
</dbReference>
<dbReference type="Pfam" id="PF00443">
    <property type="entry name" value="UCH"/>
    <property type="match status" value="1"/>
</dbReference>
<dbReference type="CDD" id="cd02674">
    <property type="entry name" value="Peptidase_C19R"/>
    <property type="match status" value="1"/>
</dbReference>
<evidence type="ECO:0000256" key="2">
    <source>
        <dbReference type="ARBA" id="ARBA00009085"/>
    </source>
</evidence>
<dbReference type="Gene3D" id="3.30.2230.10">
    <property type="entry name" value="DUSP-like"/>
    <property type="match status" value="1"/>
</dbReference>
<name>A0ABR2JEQ7_9EUKA</name>
<sequence length="721" mass="80942">MQKNLAGRKSSLKSNYKQKITDIADLKATDTPKKVVIVNKRWHNELVNWINNKGESRPSTLNTKSLLSASRVKPNLKRGEHYEIIDSKLWNDLTRNFGTTTKIEAILTKNPKNGEETILFDFLEFKVYLPRRRPSTISASHLNSYSTSPSGMPYYCDPSWIIEDVKKQICESHRFEPSSFSFSPHASTNPNEHINESITMKDVSKRYKNEIDLKPNSISKNRLPPINDNTKKNSNNTPQYPSSLRPRKPSVPRFKRMGAYSDKKTPELKLTEPSSNETRLTNSNNAQLPPISSSTSQSPRNSSRSSETKADGTPPNSDSITHPTTTIDLVIPHPNHIPSITTTSSNTQSHAPSTATTTITDITSREVSLEPKKSPYSTPRSIISPYNGSKCPKPVGLNNLGNTCFFNAAVQCLARCMPLTNFILSKDFERQINPNNPKSSKGKIAQAYRSFLEDLCKGSGYARDPSQLRRAVVSKFKRFANFGQHDSQELLCSLLDGLHEDMNQSAYAKGNESPRQTGSNSDSWDVHVSRNSSPIVDIFHGVLYSSISCPECKRVEKVRDPFMFLSLDIPRLRFNVKLNDCLSSFCQKETLDERNKWKCEGCKNMVKATKEMGVERCGQKILIIHLKRFSGEGYFASKIDTSVDYPDELDAKTFANNDRGTFRLIGAVFHSGGLGGGHYTAAAVDPESNDWYNFNDSMATKINRSEAHKGGAYILFYQRNE</sequence>
<feature type="domain" description="DUSP" evidence="10">
    <location>
        <begin position="14"/>
        <end position="112"/>
    </location>
</feature>
<gene>
    <name evidence="11" type="ORF">M9Y10_006657</name>
</gene>
<evidence type="ECO:0000256" key="6">
    <source>
        <dbReference type="ARBA" id="ARBA00022801"/>
    </source>
</evidence>
<evidence type="ECO:0000256" key="1">
    <source>
        <dbReference type="ARBA" id="ARBA00000707"/>
    </source>
</evidence>
<proteinExistence type="inferred from homology"/>
<feature type="region of interest" description="Disordered" evidence="8">
    <location>
        <begin position="211"/>
        <end position="381"/>
    </location>
</feature>
<dbReference type="InterPro" id="IPR038765">
    <property type="entry name" value="Papain-like_cys_pep_sf"/>
</dbReference>
<evidence type="ECO:0000256" key="7">
    <source>
        <dbReference type="ARBA" id="ARBA00022807"/>
    </source>
</evidence>
<dbReference type="EC" id="3.4.19.12" evidence="3"/>
<comment type="similarity">
    <text evidence="2">Belongs to the peptidase C19 family.</text>
</comment>
<evidence type="ECO:0000313" key="11">
    <source>
        <dbReference type="EMBL" id="KAK8876448.1"/>
    </source>
</evidence>
<keyword evidence="6" id="KW-0378">Hydrolase</keyword>
<evidence type="ECO:0000256" key="4">
    <source>
        <dbReference type="ARBA" id="ARBA00022670"/>
    </source>
</evidence>
<dbReference type="Proteomes" id="UP001470230">
    <property type="component" value="Unassembled WGS sequence"/>
</dbReference>
<comment type="caution">
    <text evidence="11">The sequence shown here is derived from an EMBL/GenBank/DDBJ whole genome shotgun (WGS) entry which is preliminary data.</text>
</comment>
<dbReference type="PANTHER" id="PTHR21646:SF24">
    <property type="entry name" value="UBIQUITIN CARBOXYL-TERMINAL HYDROLASE"/>
    <property type="match status" value="1"/>
</dbReference>
<dbReference type="InterPro" id="IPR006615">
    <property type="entry name" value="Pept_C19_DUSP"/>
</dbReference>
<dbReference type="PROSITE" id="PS50235">
    <property type="entry name" value="USP_3"/>
    <property type="match status" value="1"/>
</dbReference>
<keyword evidence="5" id="KW-0833">Ubl conjugation pathway</keyword>
<feature type="compositionally biased region" description="Polar residues" evidence="8">
    <location>
        <begin position="232"/>
        <end position="242"/>
    </location>
</feature>
<dbReference type="Gene3D" id="3.90.70.10">
    <property type="entry name" value="Cysteine proteinases"/>
    <property type="match status" value="1"/>
</dbReference>
<dbReference type="InterPro" id="IPR001394">
    <property type="entry name" value="Peptidase_C19_UCH"/>
</dbReference>
<feature type="compositionally biased region" description="Polar residues" evidence="8">
    <location>
        <begin position="314"/>
        <end position="327"/>
    </location>
</feature>
<feature type="compositionally biased region" description="Polar residues" evidence="8">
    <location>
        <begin position="272"/>
        <end position="291"/>
    </location>
</feature>
<feature type="compositionally biased region" description="Basic and acidic residues" evidence="8">
    <location>
        <begin position="363"/>
        <end position="373"/>
    </location>
</feature>